<dbReference type="Gramene" id="AUR62026192-RA">
    <property type="protein sequence ID" value="AUR62026192-RA:cds"/>
    <property type="gene ID" value="AUR62026192"/>
</dbReference>
<dbReference type="Proteomes" id="UP000596660">
    <property type="component" value="Unplaced"/>
</dbReference>
<sequence>MDAPLTQVVIPFHPLLKQITSYLNFPDPDYQYVDVRKSFSCVAVRIDNGVVPTIYLGRVSVNESCEIVARKAVNSSSFQCLFSDYCSSPVAAKQNLARKVVDYLSVVFNLEIMDANYRATTCRFDAVLSALGRESYLNVKERVLGNKEQLEPSLVLVKQDCIAQVGKDFQVLVPIPPIITFNKIDLRSQVVESSAIADSDSEVF</sequence>
<reference evidence="1" key="1">
    <citation type="journal article" date="2017" name="Nature">
        <title>The genome of Chenopodium quinoa.</title>
        <authorList>
            <person name="Jarvis D.E."/>
            <person name="Ho Y.S."/>
            <person name="Lightfoot D.J."/>
            <person name="Schmoeckel S.M."/>
            <person name="Li B."/>
            <person name="Borm T.J.A."/>
            <person name="Ohyanagi H."/>
            <person name="Mineta K."/>
            <person name="Michell C.T."/>
            <person name="Saber N."/>
            <person name="Kharbatia N.M."/>
            <person name="Rupper R.R."/>
            <person name="Sharp A.R."/>
            <person name="Dally N."/>
            <person name="Boughton B.A."/>
            <person name="Woo Y.H."/>
            <person name="Gao G."/>
            <person name="Schijlen E.G.W.M."/>
            <person name="Guo X."/>
            <person name="Momin A.A."/>
            <person name="Negrao S."/>
            <person name="Al-Babili S."/>
            <person name="Gehring C."/>
            <person name="Roessner U."/>
            <person name="Jung C."/>
            <person name="Murphy K."/>
            <person name="Arold S.T."/>
            <person name="Gojobori T."/>
            <person name="van der Linden C.G."/>
            <person name="van Loo E.N."/>
            <person name="Jellen E.N."/>
            <person name="Maughan P.J."/>
            <person name="Tester M."/>
        </authorList>
    </citation>
    <scope>NUCLEOTIDE SEQUENCE [LARGE SCALE GENOMIC DNA]</scope>
    <source>
        <strain evidence="1">cv. PI 614886</strain>
    </source>
</reference>
<dbReference type="AlphaFoldDB" id="A0A803MAS5"/>
<proteinExistence type="predicted"/>
<evidence type="ECO:0000313" key="1">
    <source>
        <dbReference type="EnsemblPlants" id="AUR62026192-RA:cds"/>
    </source>
</evidence>
<evidence type="ECO:0000313" key="2">
    <source>
        <dbReference type="Proteomes" id="UP000596660"/>
    </source>
</evidence>
<name>A0A803MAS5_CHEQI</name>
<organism evidence="1 2">
    <name type="scientific">Chenopodium quinoa</name>
    <name type="common">Quinoa</name>
    <dbReference type="NCBI Taxonomy" id="63459"/>
    <lineage>
        <taxon>Eukaryota</taxon>
        <taxon>Viridiplantae</taxon>
        <taxon>Streptophyta</taxon>
        <taxon>Embryophyta</taxon>
        <taxon>Tracheophyta</taxon>
        <taxon>Spermatophyta</taxon>
        <taxon>Magnoliopsida</taxon>
        <taxon>eudicotyledons</taxon>
        <taxon>Gunneridae</taxon>
        <taxon>Pentapetalae</taxon>
        <taxon>Caryophyllales</taxon>
        <taxon>Chenopodiaceae</taxon>
        <taxon>Chenopodioideae</taxon>
        <taxon>Atripliceae</taxon>
        <taxon>Chenopodium</taxon>
    </lineage>
</organism>
<reference evidence="1" key="2">
    <citation type="submission" date="2021-03" db="UniProtKB">
        <authorList>
            <consortium name="EnsemblPlants"/>
        </authorList>
    </citation>
    <scope>IDENTIFICATION</scope>
</reference>
<accession>A0A803MAS5</accession>
<protein>
    <submittedName>
        <fullName evidence="1">Uncharacterized protein</fullName>
    </submittedName>
</protein>
<dbReference type="EnsemblPlants" id="AUR62026192-RA">
    <property type="protein sequence ID" value="AUR62026192-RA:cds"/>
    <property type="gene ID" value="AUR62026192"/>
</dbReference>
<keyword evidence="2" id="KW-1185">Reference proteome</keyword>